<gene>
    <name evidence="1" type="ORF">ACOLOM_LOCUS3388</name>
</gene>
<dbReference type="Proteomes" id="UP000789525">
    <property type="component" value="Unassembled WGS sequence"/>
</dbReference>
<sequence length="746" mass="84640">MEEDETQKLVKIVKESLIVDPKTIRLVMKRIHEFPVEVIDAAKDYKVERLAIEQNQLSTIPVEIRNFTHLRYLNISQNAFKIFPEELCSVPNLEILDVSKNKIRKLPKDFGNLMSLKILQLSKNQIKKLPTYIGDMRYLQYLKLDSNPIQSPPKSVHCLPKGDEKEVMTTWLENLKTYLKQQAAGKESIEEVEESDKSSGEEGREKEHSPGVKPLKKLSSVESMNHMVTNANSRVTPETTYLNTISEDEHLVTKQEVKRQSPKLSLDLVASRRDRSYSNDFDPTLNNHQKGFVRQHSKSFSQDSINSHCSQNVIPEEKSSDFYFQKLRTLPPTEHLPTFNISLREASQNILYAFSQVHKSLRQFATFTGNERIFTTDLNKASTLIGQLSATLQRFDTYALQVAPDTDHWAKLLTVVQENISCFKSLMELLHKRLKSLTQYPDNIRFSRTLLLMLHGAVADIKFAWEHIYPLLNDYTPYTGMAAPSRARTMSRSNSNSNANGTFYSPSLPNGSSYSNGQLLALAENSIKAVENVIKHLGEQLDSEDFYRCPSSPAKNKMKDLRVHVNGASEVTRRLKKQMLLSKSSQVQKEDLSMQHKIYKDTISFIQITVKMSTMAKELSHDWQLNSKVMTGLGHVTKCIIDLTNFLRKIEGPVGNATIPGQPPSSSDVAEQNDEYNEVDEEYVDGGYSEQGFDENDLGDSNGKSDNAEDSEEYEPVTYDEPEEYEVIGGSIQGDEMIQKGAVVLT</sequence>
<comment type="caution">
    <text evidence="1">The sequence shown here is derived from an EMBL/GenBank/DDBJ whole genome shotgun (WGS) entry which is preliminary data.</text>
</comment>
<evidence type="ECO:0000313" key="1">
    <source>
        <dbReference type="EMBL" id="CAG8514909.1"/>
    </source>
</evidence>
<reference evidence="1" key="1">
    <citation type="submission" date="2021-06" db="EMBL/GenBank/DDBJ databases">
        <authorList>
            <person name="Kallberg Y."/>
            <person name="Tangrot J."/>
            <person name="Rosling A."/>
        </authorList>
    </citation>
    <scope>NUCLEOTIDE SEQUENCE</scope>
    <source>
        <strain evidence="1">CL356</strain>
    </source>
</reference>
<keyword evidence="2" id="KW-1185">Reference proteome</keyword>
<organism evidence="1 2">
    <name type="scientific">Acaulospora colombiana</name>
    <dbReference type="NCBI Taxonomy" id="27376"/>
    <lineage>
        <taxon>Eukaryota</taxon>
        <taxon>Fungi</taxon>
        <taxon>Fungi incertae sedis</taxon>
        <taxon>Mucoromycota</taxon>
        <taxon>Glomeromycotina</taxon>
        <taxon>Glomeromycetes</taxon>
        <taxon>Diversisporales</taxon>
        <taxon>Acaulosporaceae</taxon>
        <taxon>Acaulospora</taxon>
    </lineage>
</organism>
<protein>
    <submittedName>
        <fullName evidence="1">13469_t:CDS:1</fullName>
    </submittedName>
</protein>
<accession>A0ACA9L8A2</accession>
<proteinExistence type="predicted"/>
<name>A0ACA9L8A2_9GLOM</name>
<evidence type="ECO:0000313" key="2">
    <source>
        <dbReference type="Proteomes" id="UP000789525"/>
    </source>
</evidence>
<dbReference type="EMBL" id="CAJVPT010004999">
    <property type="protein sequence ID" value="CAG8514909.1"/>
    <property type="molecule type" value="Genomic_DNA"/>
</dbReference>